<dbReference type="InParanoid" id="A0A1Q3BW57"/>
<dbReference type="EMBL" id="BDDD01000962">
    <property type="protein sequence ID" value="GAV72068.1"/>
    <property type="molecule type" value="Genomic_DNA"/>
</dbReference>
<protein>
    <submittedName>
        <fullName evidence="1">Uncharacterized protein</fullName>
    </submittedName>
</protein>
<organism evidence="1 2">
    <name type="scientific">Cephalotus follicularis</name>
    <name type="common">Albany pitcher plant</name>
    <dbReference type="NCBI Taxonomy" id="3775"/>
    <lineage>
        <taxon>Eukaryota</taxon>
        <taxon>Viridiplantae</taxon>
        <taxon>Streptophyta</taxon>
        <taxon>Embryophyta</taxon>
        <taxon>Tracheophyta</taxon>
        <taxon>Spermatophyta</taxon>
        <taxon>Magnoliopsida</taxon>
        <taxon>eudicotyledons</taxon>
        <taxon>Gunneridae</taxon>
        <taxon>Pentapetalae</taxon>
        <taxon>rosids</taxon>
        <taxon>fabids</taxon>
        <taxon>Oxalidales</taxon>
        <taxon>Cephalotaceae</taxon>
        <taxon>Cephalotus</taxon>
    </lineage>
</organism>
<comment type="caution">
    <text evidence="1">The sequence shown here is derived from an EMBL/GenBank/DDBJ whole genome shotgun (WGS) entry which is preliminary data.</text>
</comment>
<dbReference type="Proteomes" id="UP000187406">
    <property type="component" value="Unassembled WGS sequence"/>
</dbReference>
<evidence type="ECO:0000313" key="1">
    <source>
        <dbReference type="EMBL" id="GAV72068.1"/>
    </source>
</evidence>
<proteinExistence type="predicted"/>
<reference evidence="2" key="1">
    <citation type="submission" date="2016-04" db="EMBL/GenBank/DDBJ databases">
        <title>Cephalotus genome sequencing.</title>
        <authorList>
            <person name="Fukushima K."/>
            <person name="Hasebe M."/>
            <person name="Fang X."/>
        </authorList>
    </citation>
    <scope>NUCLEOTIDE SEQUENCE [LARGE SCALE GENOMIC DNA]</scope>
    <source>
        <strain evidence="2">cv. St1</strain>
    </source>
</reference>
<dbReference type="AlphaFoldDB" id="A0A1Q3BW57"/>
<evidence type="ECO:0000313" key="2">
    <source>
        <dbReference type="Proteomes" id="UP000187406"/>
    </source>
</evidence>
<sequence length="113" mass="13278">MVWKEVLGLCNIVRHILPWDDEVEWMCANTAGNQFHQTLRKLALVASIYHLWIERNNRCFKNHFLPYQEIVRKVRQDVSDKLALGNNAQKCDCNARYFPECNISICDVTLNLN</sequence>
<keyword evidence="2" id="KW-1185">Reference proteome</keyword>
<accession>A0A1Q3BW57</accession>
<name>A0A1Q3BW57_CEPFO</name>
<gene>
    <name evidence="1" type="ORF">CFOL_v3_15557</name>
</gene>